<dbReference type="GO" id="GO:0032954">
    <property type="term" value="P:regulation of cytokinetic process"/>
    <property type="evidence" value="ECO:0007669"/>
    <property type="project" value="UniProtKB-ARBA"/>
</dbReference>
<dbReference type="GO" id="GO:0005737">
    <property type="term" value="C:cytoplasm"/>
    <property type="evidence" value="ECO:0007669"/>
    <property type="project" value="UniProtKB-SubCell"/>
</dbReference>
<keyword evidence="9" id="KW-0378">Hydrolase</keyword>
<evidence type="ECO:0000256" key="2">
    <source>
        <dbReference type="ARBA" id="ARBA00004496"/>
    </source>
</evidence>
<dbReference type="Gene3D" id="3.90.190.10">
    <property type="entry name" value="Protein tyrosine phosphatase superfamily"/>
    <property type="match status" value="2"/>
</dbReference>
<evidence type="ECO:0000256" key="4">
    <source>
        <dbReference type="ARBA" id="ARBA00013064"/>
    </source>
</evidence>
<reference evidence="16" key="1">
    <citation type="submission" date="2019-03" db="EMBL/GenBank/DDBJ databases">
        <title>Long read genome sequence of the mycoparasitic Pythium oligandrum ATCC 38472 isolated from sugarbeet rhizosphere.</title>
        <authorList>
            <person name="Gaulin E."/>
        </authorList>
    </citation>
    <scope>NUCLEOTIDE SEQUENCE</scope>
    <source>
        <strain evidence="16">ATCC 38472_TT</strain>
    </source>
</reference>
<dbReference type="PROSITE" id="PS00383">
    <property type="entry name" value="TYR_PHOSPHATASE_1"/>
    <property type="match status" value="1"/>
</dbReference>
<keyword evidence="11" id="KW-0539">Nucleus</keyword>
<keyword evidence="6" id="KW-0597">Phosphoprotein</keyword>
<dbReference type="InterPro" id="IPR050561">
    <property type="entry name" value="PTP"/>
</dbReference>
<evidence type="ECO:0000256" key="3">
    <source>
        <dbReference type="ARBA" id="ARBA00007315"/>
    </source>
</evidence>
<dbReference type="PROSITE" id="PS50056">
    <property type="entry name" value="TYR_PHOSPHATASE_2"/>
    <property type="match status" value="1"/>
</dbReference>
<comment type="caution">
    <text evidence="16">The sequence shown here is derived from an EMBL/GenBank/DDBJ whole genome shotgun (WGS) entry which is preliminary data.</text>
</comment>
<dbReference type="InterPro" id="IPR003595">
    <property type="entry name" value="Tyr_Pase_cat"/>
</dbReference>
<keyword evidence="5" id="KW-0963">Cytoplasm</keyword>
<keyword evidence="12" id="KW-0469">Meiosis</keyword>
<evidence type="ECO:0000256" key="8">
    <source>
        <dbReference type="ARBA" id="ARBA00022776"/>
    </source>
</evidence>
<sequence length="362" mass="40638">MTLLALFLVICHNRSPEDTIKPFQTLKPAFGFRDAACGVGTFFISILDCALAVHKAMKAGIWNYGSFSLDEYEHYDQLHHGDINWIIPGKILAFSGPQQERIVLDEKGSTTLLAHDYAKVFQKLGVSCVVRFNEPSTYDRRAFVQANIRHLDMLYPDGGNPPDEILHKFLRTCERESGAIAVHCKAGLGRTGTNIAAYLMKHYHFSAVEAIAWCRICRPGSIIRQNPIYFVEKEKIMVNGTLTLHIRRLEGMPEVEADEKQHIEGMYYVVRVKIGALDHRTQSRGKGQETDMEQDLTFELQDVDGRESVTIEVLDDHDAVLAGAEIATVDELIEGCNKEESYSVHGANRTASLTVSSKWQVP</sequence>
<dbReference type="EC" id="3.1.3.48" evidence="4"/>
<dbReference type="EMBL" id="SPLM01000147">
    <property type="protein sequence ID" value="TMW55444.1"/>
    <property type="molecule type" value="Genomic_DNA"/>
</dbReference>
<organism evidence="16 17">
    <name type="scientific">Pythium oligandrum</name>
    <name type="common">Mycoparasitic fungus</name>
    <dbReference type="NCBI Taxonomy" id="41045"/>
    <lineage>
        <taxon>Eukaryota</taxon>
        <taxon>Sar</taxon>
        <taxon>Stramenopiles</taxon>
        <taxon>Oomycota</taxon>
        <taxon>Peronosporomycetes</taxon>
        <taxon>Pythiales</taxon>
        <taxon>Pythiaceae</taxon>
        <taxon>Pythium</taxon>
    </lineage>
</organism>
<dbReference type="InterPro" id="IPR029021">
    <property type="entry name" value="Prot-tyrosine_phosphatase-like"/>
</dbReference>
<dbReference type="CDD" id="cd14499">
    <property type="entry name" value="CDC14_C"/>
    <property type="match status" value="1"/>
</dbReference>
<dbReference type="InterPro" id="IPR044506">
    <property type="entry name" value="CDC14_C"/>
</dbReference>
<dbReference type="Pfam" id="PF00782">
    <property type="entry name" value="DSPc"/>
    <property type="match status" value="1"/>
</dbReference>
<evidence type="ECO:0000313" key="17">
    <source>
        <dbReference type="Proteomes" id="UP000794436"/>
    </source>
</evidence>
<dbReference type="GO" id="GO:0007096">
    <property type="term" value="P:regulation of exit from mitosis"/>
    <property type="evidence" value="ECO:0007669"/>
    <property type="project" value="UniProtKB-ARBA"/>
</dbReference>
<evidence type="ECO:0000259" key="15">
    <source>
        <dbReference type="PROSITE" id="PS50056"/>
    </source>
</evidence>
<feature type="domain" description="Tyrosine-protein phosphatase" evidence="14">
    <location>
        <begin position="82"/>
        <end position="243"/>
    </location>
</feature>
<dbReference type="AlphaFoldDB" id="A0A8K1C2Y8"/>
<dbReference type="InterPro" id="IPR000387">
    <property type="entry name" value="Tyr_Pase_dom"/>
</dbReference>
<keyword evidence="10" id="KW-0904">Protein phosphatase</keyword>
<dbReference type="GO" id="GO:0033554">
    <property type="term" value="P:cellular response to stress"/>
    <property type="evidence" value="ECO:0007669"/>
    <property type="project" value="UniProtKB-ARBA"/>
</dbReference>
<evidence type="ECO:0000256" key="5">
    <source>
        <dbReference type="ARBA" id="ARBA00022490"/>
    </source>
</evidence>
<name>A0A8K1C2Y8_PYTOL</name>
<evidence type="ECO:0000256" key="9">
    <source>
        <dbReference type="ARBA" id="ARBA00022801"/>
    </source>
</evidence>
<dbReference type="GO" id="GO:0005856">
    <property type="term" value="C:cytoskeleton"/>
    <property type="evidence" value="ECO:0007669"/>
    <property type="project" value="UniProtKB-ARBA"/>
</dbReference>
<protein>
    <recommendedName>
        <fullName evidence="4">protein-tyrosine-phosphatase</fullName>
        <ecNumber evidence="4">3.1.3.48</ecNumber>
    </recommendedName>
</protein>
<dbReference type="PANTHER" id="PTHR23339">
    <property type="entry name" value="TYROSINE SPECIFIC PROTEIN PHOSPHATASE AND DUAL SPECIFICITY PROTEIN PHOSPHATASE"/>
    <property type="match status" value="1"/>
</dbReference>
<dbReference type="SMART" id="SM00404">
    <property type="entry name" value="PTPc_motif"/>
    <property type="match status" value="1"/>
</dbReference>
<comment type="similarity">
    <text evidence="3">Belongs to the protein-tyrosine phosphatase family. Non-receptor class CDC14 subfamily.</text>
</comment>
<evidence type="ECO:0000256" key="12">
    <source>
        <dbReference type="ARBA" id="ARBA00023254"/>
    </source>
</evidence>
<dbReference type="GO" id="GO:0051321">
    <property type="term" value="P:meiotic cell cycle"/>
    <property type="evidence" value="ECO:0007669"/>
    <property type="project" value="UniProtKB-KW"/>
</dbReference>
<feature type="domain" description="Tyrosine specific protein phosphatases" evidence="15">
    <location>
        <begin position="167"/>
        <end position="229"/>
    </location>
</feature>
<evidence type="ECO:0000256" key="13">
    <source>
        <dbReference type="ARBA" id="ARBA00023306"/>
    </source>
</evidence>
<keyword evidence="8" id="KW-0498">Mitosis</keyword>
<dbReference type="OrthoDB" id="266663at2759"/>
<dbReference type="SMART" id="SM00195">
    <property type="entry name" value="DSPc"/>
    <property type="match status" value="1"/>
</dbReference>
<dbReference type="FunFam" id="3.90.190.10:FF:000038">
    <property type="entry name" value="Tyrosine-protein phosphatase CDC14"/>
    <property type="match status" value="1"/>
</dbReference>
<evidence type="ECO:0000313" key="16">
    <source>
        <dbReference type="EMBL" id="TMW55444.1"/>
    </source>
</evidence>
<evidence type="ECO:0000256" key="11">
    <source>
        <dbReference type="ARBA" id="ARBA00023242"/>
    </source>
</evidence>
<gene>
    <name evidence="16" type="ORF">Poli38472_010326</name>
</gene>
<dbReference type="InterPro" id="IPR029260">
    <property type="entry name" value="DSPn"/>
</dbReference>
<evidence type="ECO:0000256" key="7">
    <source>
        <dbReference type="ARBA" id="ARBA00022618"/>
    </source>
</evidence>
<dbReference type="GO" id="GO:0000278">
    <property type="term" value="P:mitotic cell cycle"/>
    <property type="evidence" value="ECO:0007669"/>
    <property type="project" value="UniProtKB-ARBA"/>
</dbReference>
<evidence type="ECO:0000256" key="10">
    <source>
        <dbReference type="ARBA" id="ARBA00022912"/>
    </source>
</evidence>
<dbReference type="GO" id="GO:0004725">
    <property type="term" value="F:protein tyrosine phosphatase activity"/>
    <property type="evidence" value="ECO:0007669"/>
    <property type="project" value="UniProtKB-EC"/>
</dbReference>
<dbReference type="InterPro" id="IPR020422">
    <property type="entry name" value="TYR_PHOSPHATASE_DUAL_dom"/>
</dbReference>
<keyword evidence="13" id="KW-0131">Cell cycle</keyword>
<comment type="subcellular location">
    <subcellularLocation>
        <location evidence="2">Cytoplasm</location>
    </subcellularLocation>
    <subcellularLocation>
        <location evidence="1">Nucleus</location>
    </subcellularLocation>
</comment>
<evidence type="ECO:0000259" key="14">
    <source>
        <dbReference type="PROSITE" id="PS50054"/>
    </source>
</evidence>
<accession>A0A8K1C2Y8</accession>
<dbReference type="Pfam" id="PF14671">
    <property type="entry name" value="DSPn"/>
    <property type="match status" value="1"/>
</dbReference>
<dbReference type="GO" id="GO:0031981">
    <property type="term" value="C:nuclear lumen"/>
    <property type="evidence" value="ECO:0007669"/>
    <property type="project" value="UniProtKB-ARBA"/>
</dbReference>
<keyword evidence="17" id="KW-1185">Reference proteome</keyword>
<evidence type="ECO:0000256" key="6">
    <source>
        <dbReference type="ARBA" id="ARBA00022553"/>
    </source>
</evidence>
<dbReference type="PROSITE" id="PS50054">
    <property type="entry name" value="TYR_PHOSPHATASE_DUAL"/>
    <property type="match status" value="1"/>
</dbReference>
<proteinExistence type="inferred from homology"/>
<evidence type="ECO:0000256" key="1">
    <source>
        <dbReference type="ARBA" id="ARBA00004123"/>
    </source>
</evidence>
<dbReference type="GO" id="GO:0051301">
    <property type="term" value="P:cell division"/>
    <property type="evidence" value="ECO:0007669"/>
    <property type="project" value="UniProtKB-KW"/>
</dbReference>
<keyword evidence="7" id="KW-0132">Cell division</keyword>
<dbReference type="SUPFAM" id="SSF52799">
    <property type="entry name" value="(Phosphotyrosine protein) phosphatases II"/>
    <property type="match status" value="2"/>
</dbReference>
<dbReference type="InterPro" id="IPR016130">
    <property type="entry name" value="Tyr_Pase_AS"/>
</dbReference>
<dbReference type="InterPro" id="IPR000340">
    <property type="entry name" value="Dual-sp_phosphatase_cat-dom"/>
</dbReference>
<dbReference type="Proteomes" id="UP000794436">
    <property type="component" value="Unassembled WGS sequence"/>
</dbReference>